<dbReference type="EMBL" id="MT143861">
    <property type="protein sequence ID" value="QJB03792.1"/>
    <property type="molecule type" value="Genomic_DNA"/>
</dbReference>
<gene>
    <name evidence="1" type="ORF">MM171B00549_0006</name>
</gene>
<sequence length="98" mass="11285">MSASHLIRVWVEGYVRTRDPGNPQRPLTAYVPGHEDALALKLPEILSELELYASSHRNELDWSMIHNELSSYLQGAARVRAADKIYKELRSRGIKVWR</sequence>
<proteinExistence type="predicted"/>
<name>A0A6M3MG95_9ZZZZ</name>
<reference evidence="1" key="1">
    <citation type="submission" date="2020-03" db="EMBL/GenBank/DDBJ databases">
        <title>The deep terrestrial virosphere.</title>
        <authorList>
            <person name="Holmfeldt K."/>
            <person name="Nilsson E."/>
            <person name="Simone D."/>
            <person name="Lopez-Fernandez M."/>
            <person name="Wu X."/>
            <person name="de Brujin I."/>
            <person name="Lundin D."/>
            <person name="Andersson A."/>
            <person name="Bertilsson S."/>
            <person name="Dopson M."/>
        </authorList>
    </citation>
    <scope>NUCLEOTIDE SEQUENCE</scope>
    <source>
        <strain evidence="1">MM171B00549</strain>
    </source>
</reference>
<protein>
    <submittedName>
        <fullName evidence="1">Uncharacterized protein</fullName>
    </submittedName>
</protein>
<dbReference type="AlphaFoldDB" id="A0A6M3MG95"/>
<organism evidence="1">
    <name type="scientific">viral metagenome</name>
    <dbReference type="NCBI Taxonomy" id="1070528"/>
    <lineage>
        <taxon>unclassified sequences</taxon>
        <taxon>metagenomes</taxon>
        <taxon>organismal metagenomes</taxon>
    </lineage>
</organism>
<accession>A0A6M3MG95</accession>
<evidence type="ECO:0000313" key="1">
    <source>
        <dbReference type="EMBL" id="QJB03792.1"/>
    </source>
</evidence>